<evidence type="ECO:0000256" key="13">
    <source>
        <dbReference type="SAM" id="MobiDB-lite"/>
    </source>
</evidence>
<evidence type="ECO:0000256" key="4">
    <source>
        <dbReference type="ARBA" id="ARBA00022692"/>
    </source>
</evidence>
<feature type="transmembrane region" description="Helical" evidence="14">
    <location>
        <begin position="356"/>
        <end position="375"/>
    </location>
</feature>
<keyword evidence="5" id="KW-0769">Symport</keyword>
<dbReference type="FunFam" id="1.20.1250.20:FF:000144">
    <property type="entry name" value="Picot, isoform B"/>
    <property type="match status" value="1"/>
</dbReference>
<keyword evidence="3" id="KW-0813">Transport</keyword>
<evidence type="ECO:0000256" key="2">
    <source>
        <dbReference type="ARBA" id="ARBA00008586"/>
    </source>
</evidence>
<feature type="non-terminal residue" evidence="16">
    <location>
        <position position="1"/>
    </location>
</feature>
<evidence type="ECO:0000256" key="14">
    <source>
        <dbReference type="SAM" id="Phobius"/>
    </source>
</evidence>
<evidence type="ECO:0000256" key="11">
    <source>
        <dbReference type="ARBA" id="ARBA00054632"/>
    </source>
</evidence>
<dbReference type="OrthoDB" id="2985014at2759"/>
<dbReference type="FunFam" id="1.20.1250.20:FF:000003">
    <property type="entry name" value="Solute carrier family 17 member 3"/>
    <property type="match status" value="1"/>
</dbReference>
<accession>A0A034VNA0</accession>
<dbReference type="InterPro" id="IPR020846">
    <property type="entry name" value="MFS_dom"/>
</dbReference>
<dbReference type="InterPro" id="IPR036259">
    <property type="entry name" value="MFS_trans_sf"/>
</dbReference>
<feature type="transmembrane region" description="Helical" evidence="14">
    <location>
        <begin position="91"/>
        <end position="112"/>
    </location>
</feature>
<comment type="similarity">
    <text evidence="2">Belongs to the major facilitator superfamily. Sodium/anion cotransporter family.</text>
</comment>
<feature type="transmembrane region" description="Helical" evidence="14">
    <location>
        <begin position="119"/>
        <end position="141"/>
    </location>
</feature>
<feature type="transmembrane region" description="Helical" evidence="14">
    <location>
        <begin position="153"/>
        <end position="172"/>
    </location>
</feature>
<keyword evidence="7" id="KW-0915">Sodium</keyword>
<sequence length="524" mass="58182">AVAKTQFTCQLSTSNTVIVMVLDRRYSIEPSSQFKGKIFGYRHLQCLLLFTGFLLVFATRVNLSIAIVAMMDNKAANPDFPDFAWSEQTKSHILSSFFCGYILLQVPAGAWARRLGGRLLLLISISLTSLLALLTPLAVSIGNWPLLCAVRFFQGMLQGVLFPTIATIMSKWAPVEERSAMQTFIYSGAQLGIVVMLATSGNLCSSRWGWPSTFYLPGALGLIWSVLWYTFGASTPRDCKHISVEERDMIENSLGHDKQTTEANKVKQIVPWKHIFTSKHFLVVLLNHCANDWCFWTLLTQIPTYIKSVLGKDIKSNALLSALPYLSMFTLSLLLCPLASWLEKSKRLKATVSRKVFNTIGLWISATMLISLGFLREDQGDVAIALLTATVAISTTSHFGYSVNHLDLAPNLAGTLLGIANCGANMMGVIAPLLVGYVVTDTTNIHQWRIIFFIAGGFAFIGNFFFLIFGTTKVQWWNERPRIVSEAKQLEQLVVSSDKDDTTNNTFKEPEGVVEKSEVEQSTV</sequence>
<feature type="transmembrane region" description="Helical" evidence="14">
    <location>
        <begin position="322"/>
        <end position="341"/>
    </location>
</feature>
<feature type="transmembrane region" description="Helical" evidence="14">
    <location>
        <begin position="214"/>
        <end position="231"/>
    </location>
</feature>
<dbReference type="PANTHER" id="PTHR11662:SF280">
    <property type="entry name" value="FI21844P1-RELATED"/>
    <property type="match status" value="1"/>
</dbReference>
<feature type="transmembrane region" description="Helical" evidence="14">
    <location>
        <begin position="413"/>
        <end position="438"/>
    </location>
</feature>
<evidence type="ECO:0000256" key="1">
    <source>
        <dbReference type="ARBA" id="ARBA00004141"/>
    </source>
</evidence>
<dbReference type="GO" id="GO:0006814">
    <property type="term" value="P:sodium ion transport"/>
    <property type="evidence" value="ECO:0007669"/>
    <property type="project" value="UniProtKB-KW"/>
</dbReference>
<evidence type="ECO:0000256" key="6">
    <source>
        <dbReference type="ARBA" id="ARBA00022989"/>
    </source>
</evidence>
<evidence type="ECO:0000256" key="8">
    <source>
        <dbReference type="ARBA" id="ARBA00023065"/>
    </source>
</evidence>
<reference evidence="16" key="1">
    <citation type="journal article" date="2014" name="BMC Genomics">
        <title>Characterizing the developmental transcriptome of the oriental fruit fly, Bactrocera dorsalis (Diptera: Tephritidae) through comparative genomic analysis with Drosophila melanogaster utilizing modENCODE datasets.</title>
        <authorList>
            <person name="Geib S.M."/>
            <person name="Calla B."/>
            <person name="Hall B."/>
            <person name="Hou S."/>
            <person name="Manoukis N.C."/>
        </authorList>
    </citation>
    <scope>NUCLEOTIDE SEQUENCE</scope>
    <source>
        <strain evidence="16">Punador</strain>
    </source>
</reference>
<dbReference type="Pfam" id="PF07690">
    <property type="entry name" value="MFS_1"/>
    <property type="match status" value="1"/>
</dbReference>
<keyword evidence="9 14" id="KW-0472">Membrane</keyword>
<feature type="transmembrane region" description="Helical" evidence="14">
    <location>
        <begin position="47"/>
        <end position="71"/>
    </location>
</feature>
<feature type="transmembrane region" description="Helical" evidence="14">
    <location>
        <begin position="382"/>
        <end position="401"/>
    </location>
</feature>
<proteinExistence type="inferred from homology"/>
<dbReference type="PROSITE" id="PS50850">
    <property type="entry name" value="MFS"/>
    <property type="match status" value="1"/>
</dbReference>
<evidence type="ECO:0000256" key="7">
    <source>
        <dbReference type="ARBA" id="ARBA00023053"/>
    </source>
</evidence>
<evidence type="ECO:0000256" key="9">
    <source>
        <dbReference type="ARBA" id="ARBA00023136"/>
    </source>
</evidence>
<name>A0A034VNA0_BACDO</name>
<evidence type="ECO:0000256" key="12">
    <source>
        <dbReference type="ARBA" id="ARBA00068450"/>
    </source>
</evidence>
<gene>
    <name evidence="16" type="primary">PICO</name>
</gene>
<dbReference type="AlphaFoldDB" id="A0A034VNA0"/>
<keyword evidence="6 14" id="KW-1133">Transmembrane helix</keyword>
<feature type="transmembrane region" description="Helical" evidence="14">
    <location>
        <begin position="450"/>
        <end position="469"/>
    </location>
</feature>
<dbReference type="Gene3D" id="1.20.1250.20">
    <property type="entry name" value="MFS general substrate transporter like domains"/>
    <property type="match status" value="2"/>
</dbReference>
<dbReference type="GO" id="GO:0006820">
    <property type="term" value="P:monoatomic anion transport"/>
    <property type="evidence" value="ECO:0007669"/>
    <property type="project" value="TreeGrafter"/>
</dbReference>
<evidence type="ECO:0000256" key="3">
    <source>
        <dbReference type="ARBA" id="ARBA00022448"/>
    </source>
</evidence>
<protein>
    <recommendedName>
        <fullName evidence="12">Putative inorganic phosphate cotransporter</fullName>
    </recommendedName>
</protein>
<evidence type="ECO:0000256" key="10">
    <source>
        <dbReference type="ARBA" id="ARBA00023201"/>
    </source>
</evidence>
<feature type="domain" description="Major facilitator superfamily (MFS) profile" evidence="15">
    <location>
        <begin position="44"/>
        <end position="474"/>
    </location>
</feature>
<dbReference type="SUPFAM" id="SSF103473">
    <property type="entry name" value="MFS general substrate transporter"/>
    <property type="match status" value="1"/>
</dbReference>
<dbReference type="GO" id="GO:0016020">
    <property type="term" value="C:membrane"/>
    <property type="evidence" value="ECO:0007669"/>
    <property type="project" value="UniProtKB-SubCell"/>
</dbReference>
<dbReference type="GO" id="GO:0015293">
    <property type="term" value="F:symporter activity"/>
    <property type="evidence" value="ECO:0007669"/>
    <property type="project" value="UniProtKB-KW"/>
</dbReference>
<evidence type="ECO:0000259" key="15">
    <source>
        <dbReference type="PROSITE" id="PS50850"/>
    </source>
</evidence>
<dbReference type="EMBL" id="GAKP01015717">
    <property type="protein sequence ID" value="JAC43235.1"/>
    <property type="molecule type" value="Transcribed_RNA"/>
</dbReference>
<comment type="subcellular location">
    <subcellularLocation>
        <location evidence="1">Membrane</location>
        <topology evidence="1">Multi-pass membrane protein</topology>
    </subcellularLocation>
</comment>
<keyword evidence="10" id="KW-0739">Sodium transport</keyword>
<dbReference type="InterPro" id="IPR011701">
    <property type="entry name" value="MFS"/>
</dbReference>
<dbReference type="PANTHER" id="PTHR11662">
    <property type="entry name" value="SOLUTE CARRIER FAMILY 17"/>
    <property type="match status" value="1"/>
</dbReference>
<feature type="region of interest" description="Disordered" evidence="13">
    <location>
        <begin position="497"/>
        <end position="524"/>
    </location>
</feature>
<keyword evidence="8" id="KW-0406">Ion transport</keyword>
<keyword evidence="4 14" id="KW-0812">Transmembrane</keyword>
<evidence type="ECO:0000313" key="16">
    <source>
        <dbReference type="EMBL" id="JAC43235.1"/>
    </source>
</evidence>
<organism evidence="16">
    <name type="scientific">Bactrocera dorsalis</name>
    <name type="common">Oriental fruit fly</name>
    <name type="synonym">Dacus dorsalis</name>
    <dbReference type="NCBI Taxonomy" id="27457"/>
    <lineage>
        <taxon>Eukaryota</taxon>
        <taxon>Metazoa</taxon>
        <taxon>Ecdysozoa</taxon>
        <taxon>Arthropoda</taxon>
        <taxon>Hexapoda</taxon>
        <taxon>Insecta</taxon>
        <taxon>Pterygota</taxon>
        <taxon>Neoptera</taxon>
        <taxon>Endopterygota</taxon>
        <taxon>Diptera</taxon>
        <taxon>Brachycera</taxon>
        <taxon>Muscomorpha</taxon>
        <taxon>Tephritoidea</taxon>
        <taxon>Tephritidae</taxon>
        <taxon>Bactrocera</taxon>
        <taxon>Bactrocera</taxon>
    </lineage>
</organism>
<feature type="transmembrane region" description="Helical" evidence="14">
    <location>
        <begin position="184"/>
        <end position="202"/>
    </location>
</feature>
<dbReference type="InterPro" id="IPR050382">
    <property type="entry name" value="MFS_Na/Anion_cotransporter"/>
</dbReference>
<comment type="function">
    <text evidence="11">May be an inorganic phosphate cotransporter.</text>
</comment>
<evidence type="ECO:0000256" key="5">
    <source>
        <dbReference type="ARBA" id="ARBA00022847"/>
    </source>
</evidence>
<dbReference type="CDD" id="cd17318">
    <property type="entry name" value="MFS_SLC17"/>
    <property type="match status" value="1"/>
</dbReference>